<evidence type="ECO:0000313" key="2">
    <source>
        <dbReference type="Proteomes" id="UP001163321"/>
    </source>
</evidence>
<dbReference type="EMBL" id="CM047592">
    <property type="protein sequence ID" value="KAI9918007.1"/>
    <property type="molecule type" value="Genomic_DNA"/>
</dbReference>
<keyword evidence="2" id="KW-1185">Reference proteome</keyword>
<accession>A0ACC0WGX5</accession>
<evidence type="ECO:0000313" key="1">
    <source>
        <dbReference type="EMBL" id="KAI9918007.1"/>
    </source>
</evidence>
<name>A0ACC0WGX5_9STRA</name>
<proteinExistence type="predicted"/>
<gene>
    <name evidence="1" type="ORF">PsorP6_012734</name>
</gene>
<protein>
    <submittedName>
        <fullName evidence="1">Uncharacterized protein</fullName>
    </submittedName>
</protein>
<organism evidence="1 2">
    <name type="scientific">Peronosclerospora sorghi</name>
    <dbReference type="NCBI Taxonomy" id="230839"/>
    <lineage>
        <taxon>Eukaryota</taxon>
        <taxon>Sar</taxon>
        <taxon>Stramenopiles</taxon>
        <taxon>Oomycota</taxon>
        <taxon>Peronosporomycetes</taxon>
        <taxon>Peronosporales</taxon>
        <taxon>Peronosporaceae</taxon>
        <taxon>Peronosclerospora</taxon>
    </lineage>
</organism>
<sequence length="149" mass="16601">MSPSRIRRQSLGEEDTIDSNLDVIEVQEDDNADIALLSKGEPLVFSRSRACTTSSTSTSSRQSNIINPLSRLAMRRIEQPSDEKSVKTMPTFSNTYNQAAKSHLSGVLLHKKGIQSQPESEEVSQKEDTNSEIEDDDESHFTAQDYGDH</sequence>
<reference evidence="1 2" key="1">
    <citation type="journal article" date="2022" name="bioRxiv">
        <title>The genome of the oomycete Peronosclerospora sorghi, a cosmopolitan pathogen of maize and sorghum, is inflated with dispersed pseudogenes.</title>
        <authorList>
            <person name="Fletcher K."/>
            <person name="Martin F."/>
            <person name="Isakeit T."/>
            <person name="Cavanaugh K."/>
            <person name="Magill C."/>
            <person name="Michelmore R."/>
        </authorList>
    </citation>
    <scope>NUCLEOTIDE SEQUENCE [LARGE SCALE GENOMIC DNA]</scope>
    <source>
        <strain evidence="1">P6</strain>
    </source>
</reference>
<comment type="caution">
    <text evidence="1">The sequence shown here is derived from an EMBL/GenBank/DDBJ whole genome shotgun (WGS) entry which is preliminary data.</text>
</comment>
<dbReference type="Proteomes" id="UP001163321">
    <property type="component" value="Chromosome 13"/>
</dbReference>